<name>A0A6L2L9Y3_TANCI</name>
<dbReference type="EMBL" id="BKCJ010004017">
    <property type="protein sequence ID" value="GEU58516.1"/>
    <property type="molecule type" value="Genomic_DNA"/>
</dbReference>
<feature type="region of interest" description="Disordered" evidence="1">
    <location>
        <begin position="1254"/>
        <end position="1313"/>
    </location>
</feature>
<evidence type="ECO:0000256" key="1">
    <source>
        <dbReference type="SAM" id="MobiDB-lite"/>
    </source>
</evidence>
<proteinExistence type="predicted"/>
<feature type="compositionally biased region" description="Basic and acidic residues" evidence="1">
    <location>
        <begin position="1266"/>
        <end position="1277"/>
    </location>
</feature>
<feature type="compositionally biased region" description="Polar residues" evidence="1">
    <location>
        <begin position="351"/>
        <end position="364"/>
    </location>
</feature>
<feature type="region of interest" description="Disordered" evidence="1">
    <location>
        <begin position="345"/>
        <end position="393"/>
    </location>
</feature>
<sequence length="1313" mass="148569">MVEEGIMLGHKVSEAGLEVDKANIIVISKLPSPLISKLDKTRFVLDANLLRDALEITHVDQAYQSVLPSSGDAIMDFVNQLGYTEIIDFVSRMVMNNLYQPWRAILSMINQCLTGRHLGMIDPDTHPTKKGRKDKPHDIPYCRFTNIIICHLGRIHNIHQRSASPFHLAEEDFILDNECTILMLIWKWSQSMIGKLQPKWKERRRLRVPSNLSQSLLLKRPAPKPNPTKERPSKSSIAKPPKPKPAKEKSTKTTLLEQARRGKIVKVHKAKSSFQLVDEPDEEPAHSKPEPKLEHQEATRPLPVVEGKGKAIVTKEQAAHSLLALHTPKRRSTTDQFVLQRHNPVTEEASTRPSAQAQDDTSINIIRDSPSPADAETETSAASEKTNSGGDTEILQFDEEQGKGVEDQVNLEEKMNEIDQGQAGSNPIELSSHNLPLSRGTFKFIQDSLSSMKNLDDAYTIGDQFINDKSTEDEPGKLSAESELVSMVTIPIQQASFSIPLLSTLIIDLSPLKPASTTKTLIFTATTTTTTTNLPLPPLHHNKACQILKLGDLPHKIDEAICESMKEASGSYKSLPEHVALYEALEASMEWAHRNEFLAEKDKSCKRRRVDQDLPLPPPDSDLAPPSSFKQQSDPHAEQPVEDILIPDTANIFDLEDTYSAYLPKIKQRPEWLKPILDDEGLATPDLLRFPSSHIPNAEKNWANALATTYQAPAENSLLKKTRDTRTFMHWYCQYMGKTKIKECHKMITDQIDWANLEGDQVKIDISKPLPLSGPPGHVTIQTQFFFNHDLDNLRYGSQRSGQALSISKMKVARYLEYGLELLVHEHMWLNKVCTYDINASYGISHWWFNHQKFHIDRHIADASRKVVRTHMRILSVVCIKVFSRYGYDYLKEITLRKADYQEYKIAEKDFKILYPSDFEDLNLLLLQDFQLSTERYQKQLNLTKPRWVAKGFEYKHDYTIIDLPCAVVFPVDNNEQKIMRFNEIYKFSDGTLTNIMEALDFRVKEYKAIGLAWNALLVVAYEILTIDCFREPNEHFISAFRSKTYTGNPVKEILLKIESTLSHVGLHRIWSIKVKGTSRKMNNQAFTIKKSMSVPVQLSQAQASETPQVDDQILDLADDLKEAQVHISSSITSQLTKITTSKGIATTLKGNYTAGQAKIVKFYICLREGHMAKQCTQPNRTRSSTWFKEKLMLAEAQEAAFQTEDLDAYDTDCGDISSAKEVLMANLLSYDPDVLSKKLVVVTPMNKDKKVRFTEPVTSSSNNPKKTDSIKTKDFNKPLLTSTRVKPTTSASGSKPLGNRKNNRITRPPTSN</sequence>
<feature type="compositionally biased region" description="Basic residues" evidence="1">
    <location>
        <begin position="261"/>
        <end position="271"/>
    </location>
</feature>
<feature type="region of interest" description="Disordered" evidence="1">
    <location>
        <begin position="608"/>
        <end position="641"/>
    </location>
</feature>
<organism evidence="2">
    <name type="scientific">Tanacetum cinerariifolium</name>
    <name type="common">Dalmatian daisy</name>
    <name type="synonym">Chrysanthemum cinerariifolium</name>
    <dbReference type="NCBI Taxonomy" id="118510"/>
    <lineage>
        <taxon>Eukaryota</taxon>
        <taxon>Viridiplantae</taxon>
        <taxon>Streptophyta</taxon>
        <taxon>Embryophyta</taxon>
        <taxon>Tracheophyta</taxon>
        <taxon>Spermatophyta</taxon>
        <taxon>Magnoliopsida</taxon>
        <taxon>eudicotyledons</taxon>
        <taxon>Gunneridae</taxon>
        <taxon>Pentapetalae</taxon>
        <taxon>asterids</taxon>
        <taxon>campanulids</taxon>
        <taxon>Asterales</taxon>
        <taxon>Asteraceae</taxon>
        <taxon>Asteroideae</taxon>
        <taxon>Anthemideae</taxon>
        <taxon>Anthemidinae</taxon>
        <taxon>Tanacetum</taxon>
    </lineage>
</organism>
<reference evidence="2" key="1">
    <citation type="journal article" date="2019" name="Sci. Rep.">
        <title>Draft genome of Tanacetum cinerariifolium, the natural source of mosquito coil.</title>
        <authorList>
            <person name="Yamashiro T."/>
            <person name="Shiraishi A."/>
            <person name="Satake H."/>
            <person name="Nakayama K."/>
        </authorList>
    </citation>
    <scope>NUCLEOTIDE SEQUENCE</scope>
</reference>
<accession>A0A6L2L9Y3</accession>
<comment type="caution">
    <text evidence="2">The sequence shown here is derived from an EMBL/GenBank/DDBJ whole genome shotgun (WGS) entry which is preliminary data.</text>
</comment>
<feature type="compositionally biased region" description="Low complexity" evidence="1">
    <location>
        <begin position="378"/>
        <end position="388"/>
    </location>
</feature>
<protein>
    <recommendedName>
        <fullName evidence="3">Reverse transcriptase domain-containing protein</fullName>
    </recommendedName>
</protein>
<evidence type="ECO:0008006" key="3">
    <source>
        <dbReference type="Google" id="ProtNLM"/>
    </source>
</evidence>
<gene>
    <name evidence="2" type="ORF">Tci_030494</name>
</gene>
<feature type="compositionally biased region" description="Basic and acidic residues" evidence="1">
    <location>
        <begin position="283"/>
        <end position="298"/>
    </location>
</feature>
<evidence type="ECO:0000313" key="2">
    <source>
        <dbReference type="EMBL" id="GEU58516.1"/>
    </source>
</evidence>
<feature type="compositionally biased region" description="Polar residues" evidence="1">
    <location>
        <begin position="1280"/>
        <end position="1294"/>
    </location>
</feature>
<feature type="region of interest" description="Disordered" evidence="1">
    <location>
        <begin position="211"/>
        <end position="301"/>
    </location>
</feature>